<evidence type="ECO:0000313" key="7">
    <source>
        <dbReference type="Proteomes" id="UP001523566"/>
    </source>
</evidence>
<comment type="caution">
    <text evidence="6">The sequence shown here is derived from an EMBL/GenBank/DDBJ whole genome shotgun (WGS) entry which is preliminary data.</text>
</comment>
<keyword evidence="3 4" id="KW-0732">Signal</keyword>
<dbReference type="CDD" id="cd01536">
    <property type="entry name" value="PBP1_ABC_sugar_binding-like"/>
    <property type="match status" value="1"/>
</dbReference>
<dbReference type="Pfam" id="PF13407">
    <property type="entry name" value="Peripla_BP_4"/>
    <property type="match status" value="1"/>
</dbReference>
<evidence type="ECO:0000256" key="3">
    <source>
        <dbReference type="ARBA" id="ARBA00022729"/>
    </source>
</evidence>
<dbReference type="InterPro" id="IPR025997">
    <property type="entry name" value="SBP_2_dom"/>
</dbReference>
<dbReference type="PANTHER" id="PTHR46847:SF1">
    <property type="entry name" value="D-ALLOSE-BINDING PERIPLASMIC PROTEIN-RELATED"/>
    <property type="match status" value="1"/>
</dbReference>
<organism evidence="6 7">
    <name type="scientific">Aequitasia blattaphilus</name>
    <dbReference type="NCBI Taxonomy" id="2949332"/>
    <lineage>
        <taxon>Bacteria</taxon>
        <taxon>Bacillati</taxon>
        <taxon>Bacillota</taxon>
        <taxon>Clostridia</taxon>
        <taxon>Lachnospirales</taxon>
        <taxon>Lachnospiraceae</taxon>
        <taxon>Aequitasia</taxon>
    </lineage>
</organism>
<reference evidence="6 7" key="1">
    <citation type="journal article" date="2022" name="Genome Biol. Evol.">
        <title>Host diet, physiology and behaviors set the stage for Lachnospiraceae cladogenesis.</title>
        <authorList>
            <person name="Vera-Ponce De Leon A."/>
            <person name="Schneider M."/>
            <person name="Jahnes B.C."/>
            <person name="Sadowski V."/>
            <person name="Camuy-Velez L.A."/>
            <person name="Duan J."/>
            <person name="Sabree Z.L."/>
        </authorList>
    </citation>
    <scope>NUCLEOTIDE SEQUENCE [LARGE SCALE GENOMIC DNA]</scope>
    <source>
        <strain evidence="6 7">PAL113</strain>
    </source>
</reference>
<dbReference type="EMBL" id="JAMZFW010000007">
    <property type="protein sequence ID" value="MCP1102112.1"/>
    <property type="molecule type" value="Genomic_DNA"/>
</dbReference>
<feature type="domain" description="Periplasmic binding protein" evidence="5">
    <location>
        <begin position="48"/>
        <end position="310"/>
    </location>
</feature>
<evidence type="ECO:0000256" key="2">
    <source>
        <dbReference type="ARBA" id="ARBA00007639"/>
    </source>
</evidence>
<dbReference type="PANTHER" id="PTHR46847">
    <property type="entry name" value="D-ALLOSE-BINDING PERIPLASMIC PROTEIN-RELATED"/>
    <property type="match status" value="1"/>
</dbReference>
<comment type="similarity">
    <text evidence="2">Belongs to the bacterial solute-binding protein 2 family.</text>
</comment>
<protein>
    <submittedName>
        <fullName evidence="6">Sugar ABC transporter substrate-binding protein</fullName>
    </submittedName>
</protein>
<dbReference type="Gene3D" id="3.40.50.2300">
    <property type="match status" value="2"/>
</dbReference>
<evidence type="ECO:0000313" key="6">
    <source>
        <dbReference type="EMBL" id="MCP1102112.1"/>
    </source>
</evidence>
<dbReference type="InterPro" id="IPR028082">
    <property type="entry name" value="Peripla_BP_I"/>
</dbReference>
<proteinExistence type="inferred from homology"/>
<name>A0ABT1EC84_9FIRM</name>
<dbReference type="PROSITE" id="PS51257">
    <property type="entry name" value="PROKAR_LIPOPROTEIN"/>
    <property type="match status" value="1"/>
</dbReference>
<dbReference type="RefSeq" id="WP_262065896.1">
    <property type="nucleotide sequence ID" value="NZ_JAMXOD010000007.1"/>
</dbReference>
<gene>
    <name evidence="6" type="ORF">NK125_06725</name>
</gene>
<comment type="subcellular location">
    <subcellularLocation>
        <location evidence="1">Cell envelope</location>
    </subcellularLocation>
</comment>
<evidence type="ECO:0000259" key="5">
    <source>
        <dbReference type="Pfam" id="PF13407"/>
    </source>
</evidence>
<keyword evidence="7" id="KW-1185">Reference proteome</keyword>
<evidence type="ECO:0000256" key="4">
    <source>
        <dbReference type="SAM" id="SignalP"/>
    </source>
</evidence>
<feature type="chain" id="PRO_5045680897" evidence="4">
    <location>
        <begin position="25"/>
        <end position="333"/>
    </location>
</feature>
<accession>A0ABT1EC84</accession>
<feature type="signal peptide" evidence="4">
    <location>
        <begin position="1"/>
        <end position="24"/>
    </location>
</feature>
<evidence type="ECO:0000256" key="1">
    <source>
        <dbReference type="ARBA" id="ARBA00004196"/>
    </source>
</evidence>
<dbReference type="Proteomes" id="UP001523566">
    <property type="component" value="Unassembled WGS sequence"/>
</dbReference>
<sequence length="333" mass="35689">MKRKVLAALLTVMMVFTMMVGCGAKEGDSVDTTSEKTETKDAGDGIKIGLAIQTLGNQVWAQQMDAIQKAAEDDGNSVTVVESNENANTQISQIENFITSGCDVIVVNPVDPDAIEDACKKAREAGIKVLAWDEEMENTDINWIIKNYDLGFSIGEGAAEFIKEKFGDKECEVAVLGYPQTPILLERENGILDALKENAPNAKVVANQPAINPTEGLNAMETILQANPDVKVVCCIGGGGAAGANEAFKGAYGSDVPEDVGIFSTDLTDETVASMENGEFNRMCVAITGNPYVCGEVVYDLAVKLADGEEMEQNVYRDLIPVTIDNLKDMIAE</sequence>
<dbReference type="SUPFAM" id="SSF53822">
    <property type="entry name" value="Periplasmic binding protein-like I"/>
    <property type="match status" value="1"/>
</dbReference>